<evidence type="ECO:0000313" key="1">
    <source>
        <dbReference type="EMBL" id="QNI20498.1"/>
    </source>
</evidence>
<dbReference type="EMBL" id="MT757392">
    <property type="protein sequence ID" value="QNI20498.1"/>
    <property type="molecule type" value="Genomic_DNA"/>
</dbReference>
<name>A0AAE7J0X8_9CAUD</name>
<protein>
    <submittedName>
        <fullName evidence="1">Uncharacterized protein</fullName>
    </submittedName>
</protein>
<proteinExistence type="predicted"/>
<sequence length="137" mass="15379">MIAVVRDAGVQVQDPVTAFVFVAVRRVTSFVRDVAIAIDYFPGKIRATSGTSIITVFSVQCRHYDLFTPFGIFPVHFTSFRNCDTDVNFFNRLTIFTDNRLLCDIIGAYVLLQRVTVNQASNRGNESKLSHLVNPLC</sequence>
<organism evidence="1 2">
    <name type="scientific">Klebsiella phage vB_KleM_KB2</name>
    <dbReference type="NCBI Taxonomy" id="2759197"/>
    <lineage>
        <taxon>Viruses</taxon>
        <taxon>Duplodnaviria</taxon>
        <taxon>Heunggongvirae</taxon>
        <taxon>Uroviricota</taxon>
        <taxon>Caudoviricetes</taxon>
        <taxon>Jameshumphriesvirinae</taxon>
        <taxon>Bimevirus</taxon>
        <taxon>Bimevirus KB2</taxon>
    </lineage>
</organism>
<accession>A0AAE7J0X8</accession>
<dbReference type="Proteomes" id="UP000828521">
    <property type="component" value="Segment"/>
</dbReference>
<reference evidence="1" key="1">
    <citation type="submission" date="2020-07" db="EMBL/GenBank/DDBJ databases">
        <title>Genome of Klebsiella pneumoniae phage.</title>
        <authorList>
            <person name="Peng Q."/>
        </authorList>
    </citation>
    <scope>NUCLEOTIDE SEQUENCE</scope>
</reference>
<evidence type="ECO:0000313" key="2">
    <source>
        <dbReference type="Proteomes" id="UP000828521"/>
    </source>
</evidence>
<gene>
    <name evidence="1" type="ORF">KB2_gp016</name>
</gene>
<keyword evidence="2" id="KW-1185">Reference proteome</keyword>